<dbReference type="PANTHER" id="PTHR12896:SF1">
    <property type="entry name" value="ELONGATOR COMPLEX PROTEIN 4"/>
    <property type="match status" value="1"/>
</dbReference>
<reference evidence="10" key="1">
    <citation type="submission" date="2021-03" db="EMBL/GenBank/DDBJ databases">
        <authorList>
            <consortium name="Genoscope - CEA"/>
            <person name="William W."/>
        </authorList>
    </citation>
    <scope>NUCLEOTIDE SEQUENCE</scope>
    <source>
        <strain evidence="10">Doubled-haploid Pahang</strain>
    </source>
</reference>
<sequence>MATAADGRLQGARSANTSSFSRARSSPSAVLPSPPNPGVKLGPNGATFVSSGIPDLDTILGGGFLLGSLVMVMEDADAPHHLLLLRNFMSQGVVHRQPVLFASPLRDPRAFLGTLPSPVSSSKEHRQRDTLVDHNQQDQEKGLRIAWQYKKYFGDQQSSQNHNRDVKQEFSNDFDLRKTLERQHVQYIESMSIQDIPHLTILRDRCSNFLSGLPRSDGGNLSAGRIAIQSLCAPQCGYAEMDWDLVAFIRFLRSIIRSSNVVAVVTFPTSFLLPAFLKRWQHLADTLLSVRAIPDEDKDMAKLLTGYQDMLGLLHVHKVAQNNSQVPTVLEASTFSLKLQKRRSLVLERLNQAPVEASSGTSYSTSGTCSGPSKGSSLDF</sequence>
<dbReference type="GO" id="GO:0051301">
    <property type="term" value="P:cell division"/>
    <property type="evidence" value="ECO:0007669"/>
    <property type="project" value="EnsemblPlants"/>
</dbReference>
<dbReference type="OMA" id="NTTMWDD"/>
<keyword evidence="12" id="KW-1185">Reference proteome</keyword>
<dbReference type="GO" id="GO:0031538">
    <property type="term" value="P:negative regulation of anthocyanin metabolic process"/>
    <property type="evidence" value="ECO:0007669"/>
    <property type="project" value="EnsemblPlants"/>
</dbReference>
<dbReference type="PANTHER" id="PTHR12896">
    <property type="entry name" value="PAX6 NEIGHBOR PROTEIN PAXNEB"/>
    <property type="match status" value="1"/>
</dbReference>
<dbReference type="AlphaFoldDB" id="A0A804KGP2"/>
<evidence type="ECO:0000256" key="1">
    <source>
        <dbReference type="ARBA" id="ARBA00004123"/>
    </source>
</evidence>
<evidence type="ECO:0000256" key="2">
    <source>
        <dbReference type="ARBA" id="ARBA00004496"/>
    </source>
</evidence>
<dbReference type="SUPFAM" id="SSF52540">
    <property type="entry name" value="P-loop containing nucleoside triphosphate hydrolases"/>
    <property type="match status" value="1"/>
</dbReference>
<evidence type="ECO:0000313" key="12">
    <source>
        <dbReference type="Proteomes" id="UP000012960"/>
    </source>
</evidence>
<dbReference type="GO" id="GO:2000024">
    <property type="term" value="P:regulation of leaf development"/>
    <property type="evidence" value="ECO:0007669"/>
    <property type="project" value="EnsemblPlants"/>
</dbReference>
<dbReference type="GO" id="GO:0002098">
    <property type="term" value="P:tRNA wobble uridine modification"/>
    <property type="evidence" value="ECO:0000318"/>
    <property type="project" value="GO_Central"/>
</dbReference>
<evidence type="ECO:0000256" key="6">
    <source>
        <dbReference type="ARBA" id="ARBA00022490"/>
    </source>
</evidence>
<dbReference type="Pfam" id="PF05625">
    <property type="entry name" value="PAXNEB"/>
    <property type="match status" value="1"/>
</dbReference>
<dbReference type="GO" id="GO:0035265">
    <property type="term" value="P:organ growth"/>
    <property type="evidence" value="ECO:0007669"/>
    <property type="project" value="EnsemblPlants"/>
</dbReference>
<evidence type="ECO:0000313" key="10">
    <source>
        <dbReference type="EMBL" id="CAG1834391.1"/>
    </source>
</evidence>
<keyword evidence="8" id="KW-0539">Nucleus</keyword>
<feature type="compositionally biased region" description="Low complexity" evidence="9">
    <location>
        <begin position="358"/>
        <end position="373"/>
    </location>
</feature>
<name>A0A804KGP2_MUSAM</name>
<dbReference type="GO" id="GO:0009737">
    <property type="term" value="P:response to abscisic acid"/>
    <property type="evidence" value="ECO:0007669"/>
    <property type="project" value="EnsemblPlants"/>
</dbReference>
<dbReference type="GO" id="GO:0010928">
    <property type="term" value="P:regulation of auxin mediated signaling pathway"/>
    <property type="evidence" value="ECO:0007669"/>
    <property type="project" value="EnsemblPlants"/>
</dbReference>
<evidence type="ECO:0000256" key="7">
    <source>
        <dbReference type="ARBA" id="ARBA00022694"/>
    </source>
</evidence>
<dbReference type="GO" id="GO:0008284">
    <property type="term" value="P:positive regulation of cell population proliferation"/>
    <property type="evidence" value="ECO:0007669"/>
    <property type="project" value="EnsemblPlants"/>
</dbReference>
<evidence type="ECO:0000256" key="3">
    <source>
        <dbReference type="ARBA" id="ARBA00005043"/>
    </source>
</evidence>
<dbReference type="GO" id="GO:0043609">
    <property type="term" value="P:regulation of carbon utilization"/>
    <property type="evidence" value="ECO:0007669"/>
    <property type="project" value="EnsemblPlants"/>
</dbReference>
<dbReference type="EMBL" id="HG996474">
    <property type="protein sequence ID" value="CAG1834391.1"/>
    <property type="molecule type" value="Genomic_DNA"/>
</dbReference>
<dbReference type="InParanoid" id="A0A804KGP2"/>
<dbReference type="InterPro" id="IPR008728">
    <property type="entry name" value="Elongator_complex_protein_4"/>
</dbReference>
<dbReference type="UniPathway" id="UPA00988"/>
<reference evidence="11" key="2">
    <citation type="submission" date="2021-05" db="UniProtKB">
        <authorList>
            <consortium name="EnsemblPlants"/>
        </authorList>
    </citation>
    <scope>IDENTIFICATION</scope>
    <source>
        <strain evidence="11">subsp. malaccensis</strain>
    </source>
</reference>
<dbReference type="GO" id="GO:0071329">
    <property type="term" value="P:cellular response to sucrose stimulus"/>
    <property type="evidence" value="ECO:0007669"/>
    <property type="project" value="EnsemblPlants"/>
</dbReference>
<evidence type="ECO:0000256" key="9">
    <source>
        <dbReference type="SAM" id="MobiDB-lite"/>
    </source>
</evidence>
<evidence type="ECO:0000313" key="11">
    <source>
        <dbReference type="EnsemblPlants" id="Ma09_p06620.1"/>
    </source>
</evidence>
<comment type="pathway">
    <text evidence="3">tRNA modification; 5-methoxycarbonylmethyl-2-thiouridine-tRNA biosynthesis.</text>
</comment>
<protein>
    <recommendedName>
        <fullName evidence="5">Elongator complex protein 4</fullName>
    </recommendedName>
</protein>
<organism evidence="11 12">
    <name type="scientific">Musa acuminata subsp. malaccensis</name>
    <name type="common">Wild banana</name>
    <name type="synonym">Musa malaccensis</name>
    <dbReference type="NCBI Taxonomy" id="214687"/>
    <lineage>
        <taxon>Eukaryota</taxon>
        <taxon>Viridiplantae</taxon>
        <taxon>Streptophyta</taxon>
        <taxon>Embryophyta</taxon>
        <taxon>Tracheophyta</taxon>
        <taxon>Spermatophyta</taxon>
        <taxon>Magnoliopsida</taxon>
        <taxon>Liliopsida</taxon>
        <taxon>Zingiberales</taxon>
        <taxon>Musaceae</taxon>
        <taxon>Musa</taxon>
    </lineage>
</organism>
<dbReference type="GO" id="GO:0033588">
    <property type="term" value="C:elongator holoenzyme complex"/>
    <property type="evidence" value="ECO:0000318"/>
    <property type="project" value="GO_Central"/>
</dbReference>
<keyword evidence="7" id="KW-0819">tRNA processing</keyword>
<feature type="region of interest" description="Disordered" evidence="9">
    <location>
        <begin position="1"/>
        <end position="38"/>
    </location>
</feature>
<feature type="compositionally biased region" description="Low complexity" evidence="9">
    <location>
        <begin position="12"/>
        <end position="29"/>
    </location>
</feature>
<gene>
    <name evidence="10" type="ORF">GSMUA_224960.1</name>
</gene>
<dbReference type="GO" id="GO:0005634">
    <property type="term" value="C:nucleus"/>
    <property type="evidence" value="ECO:0007669"/>
    <property type="project" value="UniProtKB-SubCell"/>
</dbReference>
<evidence type="ECO:0000256" key="4">
    <source>
        <dbReference type="ARBA" id="ARBA00007573"/>
    </source>
</evidence>
<dbReference type="Gene3D" id="3.40.50.300">
    <property type="entry name" value="P-loop containing nucleotide triphosphate hydrolases"/>
    <property type="match status" value="1"/>
</dbReference>
<feature type="region of interest" description="Disordered" evidence="9">
    <location>
        <begin position="357"/>
        <end position="380"/>
    </location>
</feature>
<dbReference type="Proteomes" id="UP000012960">
    <property type="component" value="Unplaced"/>
</dbReference>
<comment type="similarity">
    <text evidence="4">Belongs to the ELP4 family.</text>
</comment>
<dbReference type="OrthoDB" id="289162at2759"/>
<dbReference type="GO" id="GO:0006979">
    <property type="term" value="P:response to oxidative stress"/>
    <property type="evidence" value="ECO:0007669"/>
    <property type="project" value="EnsemblPlants"/>
</dbReference>
<feature type="compositionally biased region" description="Basic and acidic residues" evidence="9">
    <location>
        <begin position="122"/>
        <end position="137"/>
    </location>
</feature>
<dbReference type="FunCoup" id="A0A804KGP2">
    <property type="interactions" value="2617"/>
</dbReference>
<dbReference type="CDD" id="cd19494">
    <property type="entry name" value="Elp4"/>
    <property type="match status" value="1"/>
</dbReference>
<dbReference type="Gramene" id="Ma09_t06620.1">
    <property type="protein sequence ID" value="Ma09_p06620.1"/>
    <property type="gene ID" value="Ma09_g06620"/>
</dbReference>
<comment type="subcellular location">
    <subcellularLocation>
        <location evidence="2">Cytoplasm</location>
    </subcellularLocation>
    <subcellularLocation>
        <location evidence="1">Nucleus</location>
    </subcellularLocation>
</comment>
<evidence type="ECO:0000256" key="8">
    <source>
        <dbReference type="ARBA" id="ARBA00023242"/>
    </source>
</evidence>
<feature type="region of interest" description="Disordered" evidence="9">
    <location>
        <begin position="114"/>
        <end position="137"/>
    </location>
</feature>
<evidence type="ECO:0000256" key="5">
    <source>
        <dbReference type="ARBA" id="ARBA00020265"/>
    </source>
</evidence>
<dbReference type="EnsemblPlants" id="Ma09_t06620.1">
    <property type="protein sequence ID" value="Ma09_p06620.1"/>
    <property type="gene ID" value="Ma09_g06620"/>
</dbReference>
<dbReference type="InterPro" id="IPR027417">
    <property type="entry name" value="P-loop_NTPase"/>
</dbReference>
<keyword evidence="6" id="KW-0963">Cytoplasm</keyword>
<dbReference type="GO" id="GO:0005737">
    <property type="term" value="C:cytoplasm"/>
    <property type="evidence" value="ECO:0000318"/>
    <property type="project" value="GO_Central"/>
</dbReference>
<accession>A0A804KGP2</accession>
<proteinExistence type="inferred from homology"/>